<gene>
    <name evidence="11" type="ORF">B0H17DRAFT_1100828</name>
</gene>
<accession>A0AAD7G0I9</accession>
<comment type="similarity">
    <text evidence="3 10">Belongs to the cytochrome P450 family.</text>
</comment>
<keyword evidence="8 10" id="KW-0503">Monooxygenase</keyword>
<comment type="caution">
    <text evidence="11">The sequence shown here is derived from an EMBL/GenBank/DDBJ whole genome shotgun (WGS) entry which is preliminary data.</text>
</comment>
<dbReference type="Proteomes" id="UP001221757">
    <property type="component" value="Unassembled WGS sequence"/>
</dbReference>
<dbReference type="PANTHER" id="PTHR46300">
    <property type="entry name" value="P450, PUTATIVE (EUROFUNG)-RELATED-RELATED"/>
    <property type="match status" value="1"/>
</dbReference>
<dbReference type="GO" id="GO:0004497">
    <property type="term" value="F:monooxygenase activity"/>
    <property type="evidence" value="ECO:0007669"/>
    <property type="project" value="UniProtKB-KW"/>
</dbReference>
<evidence type="ECO:0000256" key="4">
    <source>
        <dbReference type="ARBA" id="ARBA00022617"/>
    </source>
</evidence>
<evidence type="ECO:0000256" key="8">
    <source>
        <dbReference type="ARBA" id="ARBA00023033"/>
    </source>
</evidence>
<keyword evidence="4 9" id="KW-0349">Heme</keyword>
<dbReference type="PRINTS" id="PR00385">
    <property type="entry name" value="P450"/>
</dbReference>
<dbReference type="AlphaFoldDB" id="A0AAD7G0I9"/>
<evidence type="ECO:0000256" key="7">
    <source>
        <dbReference type="ARBA" id="ARBA00023004"/>
    </source>
</evidence>
<keyword evidence="12" id="KW-1185">Reference proteome</keyword>
<dbReference type="InterPro" id="IPR036396">
    <property type="entry name" value="Cyt_P450_sf"/>
</dbReference>
<dbReference type="GO" id="GO:0005506">
    <property type="term" value="F:iron ion binding"/>
    <property type="evidence" value="ECO:0007669"/>
    <property type="project" value="InterPro"/>
</dbReference>
<dbReference type="PROSITE" id="PS00086">
    <property type="entry name" value="CYTOCHROME_P450"/>
    <property type="match status" value="1"/>
</dbReference>
<proteinExistence type="inferred from homology"/>
<evidence type="ECO:0000313" key="11">
    <source>
        <dbReference type="EMBL" id="KAJ7653401.1"/>
    </source>
</evidence>
<dbReference type="Gene3D" id="1.10.630.10">
    <property type="entry name" value="Cytochrome P450"/>
    <property type="match status" value="1"/>
</dbReference>
<keyword evidence="5 9" id="KW-0479">Metal-binding</keyword>
<dbReference type="Pfam" id="PF00067">
    <property type="entry name" value="p450"/>
    <property type="match status" value="1"/>
</dbReference>
<dbReference type="PANTHER" id="PTHR46300:SF5">
    <property type="entry name" value="CYTOCHROME P450"/>
    <property type="match status" value="1"/>
</dbReference>
<feature type="binding site" description="axial binding residue" evidence="9">
    <location>
        <position position="440"/>
    </location>
    <ligand>
        <name>heme</name>
        <dbReference type="ChEBI" id="CHEBI:30413"/>
    </ligand>
    <ligandPart>
        <name>Fe</name>
        <dbReference type="ChEBI" id="CHEBI:18248"/>
    </ligandPart>
</feature>
<dbReference type="InterPro" id="IPR001128">
    <property type="entry name" value="Cyt_P450"/>
</dbReference>
<keyword evidence="7 9" id="KW-0408">Iron</keyword>
<evidence type="ECO:0000256" key="1">
    <source>
        <dbReference type="ARBA" id="ARBA00001971"/>
    </source>
</evidence>
<dbReference type="InterPro" id="IPR050364">
    <property type="entry name" value="Cytochrome_P450_fung"/>
</dbReference>
<dbReference type="GO" id="GO:0020037">
    <property type="term" value="F:heme binding"/>
    <property type="evidence" value="ECO:0007669"/>
    <property type="project" value="InterPro"/>
</dbReference>
<evidence type="ECO:0000256" key="10">
    <source>
        <dbReference type="RuleBase" id="RU000461"/>
    </source>
</evidence>
<evidence type="ECO:0000256" key="9">
    <source>
        <dbReference type="PIRSR" id="PIRSR602401-1"/>
    </source>
</evidence>
<sequence>MNFVTFTLTYGAVGLLVWIISSRLRARKGAPLPPGPPADPFFGHLRVIPSTGQATTFYEWSKTYGDVIHLHSFGRSIIVLNSVEAATELLDKRGANYSDRPRMLIVELMGWWPTLAFLPYGKLFMKHRRVLQNHFGPQKALSHLPIQTRQAHILAKNMMVEHEENTEHTRHLSRYAKAIVLEAAFGQRVESDQDQLMKMGNEVSHSLNNAGPIGSTPVDFIPWMKYLPGWFPGAYYGGRAKAVYAMTRRFHDYPMELLQQQMAEGTANPCIALAELERPRPGGIDDDEMTLIKGVSAAIYAGGADTVFTTIHMFLLSMLQNPDVLKKAQQEIDTVIGHDRLPEYSDRPSLPYVEAVMQETLRWQPVVDLGIPHRCMEDDVYNGMFIPKGATVMANSRAMTWDEKVYSDPVKFDPSRYLPKPEGREEPHPTVVWGWGRRICPGRHLAHATLWMCVATVIGTLDISPVNGADGKPYIPKVEFTTGLTQEQVPFPCIIKARSERVKSLILSTCAAEASA</sequence>
<comment type="cofactor">
    <cofactor evidence="1 9">
        <name>heme</name>
        <dbReference type="ChEBI" id="CHEBI:30413"/>
    </cofactor>
</comment>
<dbReference type="GO" id="GO:0016705">
    <property type="term" value="F:oxidoreductase activity, acting on paired donors, with incorporation or reduction of molecular oxygen"/>
    <property type="evidence" value="ECO:0007669"/>
    <property type="project" value="InterPro"/>
</dbReference>
<evidence type="ECO:0000256" key="2">
    <source>
        <dbReference type="ARBA" id="ARBA00005179"/>
    </source>
</evidence>
<evidence type="ECO:0000256" key="6">
    <source>
        <dbReference type="ARBA" id="ARBA00023002"/>
    </source>
</evidence>
<keyword evidence="6 10" id="KW-0560">Oxidoreductase</keyword>
<dbReference type="SUPFAM" id="SSF48264">
    <property type="entry name" value="Cytochrome P450"/>
    <property type="match status" value="1"/>
</dbReference>
<dbReference type="InterPro" id="IPR002401">
    <property type="entry name" value="Cyt_P450_E_grp-I"/>
</dbReference>
<dbReference type="InterPro" id="IPR017972">
    <property type="entry name" value="Cyt_P450_CS"/>
</dbReference>
<evidence type="ECO:0000313" key="12">
    <source>
        <dbReference type="Proteomes" id="UP001221757"/>
    </source>
</evidence>
<dbReference type="EMBL" id="JARKIE010000336">
    <property type="protein sequence ID" value="KAJ7653401.1"/>
    <property type="molecule type" value="Genomic_DNA"/>
</dbReference>
<evidence type="ECO:0000256" key="3">
    <source>
        <dbReference type="ARBA" id="ARBA00010617"/>
    </source>
</evidence>
<name>A0AAD7G0I9_MYCRO</name>
<reference evidence="11" key="1">
    <citation type="submission" date="2023-03" db="EMBL/GenBank/DDBJ databases">
        <title>Massive genome expansion in bonnet fungi (Mycena s.s.) driven by repeated elements and novel gene families across ecological guilds.</title>
        <authorList>
            <consortium name="Lawrence Berkeley National Laboratory"/>
            <person name="Harder C.B."/>
            <person name="Miyauchi S."/>
            <person name="Viragh M."/>
            <person name="Kuo A."/>
            <person name="Thoen E."/>
            <person name="Andreopoulos B."/>
            <person name="Lu D."/>
            <person name="Skrede I."/>
            <person name="Drula E."/>
            <person name="Henrissat B."/>
            <person name="Morin E."/>
            <person name="Kohler A."/>
            <person name="Barry K."/>
            <person name="LaButti K."/>
            <person name="Morin E."/>
            <person name="Salamov A."/>
            <person name="Lipzen A."/>
            <person name="Mereny Z."/>
            <person name="Hegedus B."/>
            <person name="Baldrian P."/>
            <person name="Stursova M."/>
            <person name="Weitz H."/>
            <person name="Taylor A."/>
            <person name="Grigoriev I.V."/>
            <person name="Nagy L.G."/>
            <person name="Martin F."/>
            <person name="Kauserud H."/>
        </authorList>
    </citation>
    <scope>NUCLEOTIDE SEQUENCE</scope>
    <source>
        <strain evidence="11">CBHHK067</strain>
    </source>
</reference>
<dbReference type="CDD" id="cd11065">
    <property type="entry name" value="CYP64-like"/>
    <property type="match status" value="1"/>
</dbReference>
<evidence type="ECO:0000256" key="5">
    <source>
        <dbReference type="ARBA" id="ARBA00022723"/>
    </source>
</evidence>
<comment type="pathway">
    <text evidence="2">Secondary metabolite biosynthesis.</text>
</comment>
<organism evidence="11 12">
    <name type="scientific">Mycena rosella</name>
    <name type="common">Pink bonnet</name>
    <name type="synonym">Agaricus rosellus</name>
    <dbReference type="NCBI Taxonomy" id="1033263"/>
    <lineage>
        <taxon>Eukaryota</taxon>
        <taxon>Fungi</taxon>
        <taxon>Dikarya</taxon>
        <taxon>Basidiomycota</taxon>
        <taxon>Agaricomycotina</taxon>
        <taxon>Agaricomycetes</taxon>
        <taxon>Agaricomycetidae</taxon>
        <taxon>Agaricales</taxon>
        <taxon>Marasmiineae</taxon>
        <taxon>Mycenaceae</taxon>
        <taxon>Mycena</taxon>
    </lineage>
</organism>
<protein>
    <submittedName>
        <fullName evidence="11">Cytochrome P450</fullName>
    </submittedName>
</protein>
<dbReference type="PRINTS" id="PR00463">
    <property type="entry name" value="EP450I"/>
</dbReference>